<accession>A0ABY2XRY4</accession>
<reference evidence="11 12" key="1">
    <citation type="submission" date="2019-05" db="EMBL/GenBank/DDBJ databases">
        <title>Genome of Alcanivorax gelatiniphagus, an oil degrading marine bacteria.</title>
        <authorList>
            <person name="Kwon K.K."/>
        </authorList>
    </citation>
    <scope>NUCLEOTIDE SEQUENCE [LARGE SCALE GENOMIC DNA]</scope>
    <source>
        <strain evidence="11 12">MEBiC 08158</strain>
    </source>
</reference>
<keyword evidence="12" id="KW-1185">Reference proteome</keyword>
<protein>
    <recommendedName>
        <fullName evidence="3">Type II secretion system protein N</fullName>
    </recommendedName>
    <alternativeName>
        <fullName evidence="10">General secretion pathway protein N</fullName>
    </alternativeName>
</protein>
<keyword evidence="8" id="KW-0653">Protein transport</keyword>
<keyword evidence="7" id="KW-0812">Transmembrane</keyword>
<comment type="similarity">
    <text evidence="2">Belongs to the GSP N family.</text>
</comment>
<evidence type="ECO:0000256" key="8">
    <source>
        <dbReference type="ARBA" id="ARBA00022927"/>
    </source>
</evidence>
<evidence type="ECO:0000313" key="11">
    <source>
        <dbReference type="EMBL" id="TMW14960.1"/>
    </source>
</evidence>
<comment type="subcellular location">
    <subcellularLocation>
        <location evidence="1">Cell inner membrane</location>
    </subcellularLocation>
</comment>
<keyword evidence="9" id="KW-0472">Membrane</keyword>
<dbReference type="Proteomes" id="UP000739180">
    <property type="component" value="Unassembled WGS sequence"/>
</dbReference>
<proteinExistence type="inferred from homology"/>
<evidence type="ECO:0000256" key="5">
    <source>
        <dbReference type="ARBA" id="ARBA00022475"/>
    </source>
</evidence>
<comment type="caution">
    <text evidence="11">The sequence shown here is derived from an EMBL/GenBank/DDBJ whole genome shotgun (WGS) entry which is preliminary data.</text>
</comment>
<evidence type="ECO:0000256" key="2">
    <source>
        <dbReference type="ARBA" id="ARBA00007208"/>
    </source>
</evidence>
<evidence type="ECO:0000256" key="9">
    <source>
        <dbReference type="ARBA" id="ARBA00023136"/>
    </source>
</evidence>
<keyword evidence="6" id="KW-0997">Cell inner membrane</keyword>
<name>A0ABY2XRY4_9GAMM</name>
<dbReference type="Pfam" id="PF01203">
    <property type="entry name" value="T2SSN"/>
    <property type="match status" value="1"/>
</dbReference>
<dbReference type="EMBL" id="VCQT01000008">
    <property type="protein sequence ID" value="TMW14960.1"/>
    <property type="molecule type" value="Genomic_DNA"/>
</dbReference>
<keyword evidence="4" id="KW-0813">Transport</keyword>
<dbReference type="RefSeq" id="WP_138770809.1">
    <property type="nucleotide sequence ID" value="NZ_JBHSSX010000002.1"/>
</dbReference>
<evidence type="ECO:0000256" key="1">
    <source>
        <dbReference type="ARBA" id="ARBA00004533"/>
    </source>
</evidence>
<evidence type="ECO:0000256" key="7">
    <source>
        <dbReference type="ARBA" id="ARBA00022692"/>
    </source>
</evidence>
<evidence type="ECO:0000256" key="4">
    <source>
        <dbReference type="ARBA" id="ARBA00022448"/>
    </source>
</evidence>
<keyword evidence="5" id="KW-1003">Cell membrane</keyword>
<evidence type="ECO:0000256" key="10">
    <source>
        <dbReference type="ARBA" id="ARBA00030772"/>
    </source>
</evidence>
<dbReference type="InterPro" id="IPR022792">
    <property type="entry name" value="T2SS_protein-GspN"/>
</dbReference>
<evidence type="ECO:0000256" key="6">
    <source>
        <dbReference type="ARBA" id="ARBA00022519"/>
    </source>
</evidence>
<evidence type="ECO:0000313" key="12">
    <source>
        <dbReference type="Proteomes" id="UP000739180"/>
    </source>
</evidence>
<gene>
    <name evidence="11" type="ORF">FGS76_01260</name>
</gene>
<organism evidence="11 12">
    <name type="scientific">Alloalcanivorax gelatiniphagus</name>
    <dbReference type="NCBI Taxonomy" id="1194167"/>
    <lineage>
        <taxon>Bacteria</taxon>
        <taxon>Pseudomonadati</taxon>
        <taxon>Pseudomonadota</taxon>
        <taxon>Gammaproteobacteria</taxon>
        <taxon>Oceanospirillales</taxon>
        <taxon>Alcanivoracaceae</taxon>
        <taxon>Alloalcanivorax</taxon>
    </lineage>
</organism>
<evidence type="ECO:0000256" key="3">
    <source>
        <dbReference type="ARBA" id="ARBA00021563"/>
    </source>
</evidence>
<sequence>MRRWIALGAVFVISLLVCLIVLMPAAVLVDRLPALRPGGAPLVLSGARGPWWDGQVAARWRNHNGELAWTLDWHGLTPGLQLSMVSDDLNADGWLGAAWGDWRLEQWRARIPVAPFSASVPQGDADGTVDLTLMALELSDHNVVDAKGTLTYSGGTVTWGRDGAAEVPPLDGRLTMVDGAPELEVTGPRQQQLVHARLDNQKLNVQVRRAWPQLLGVSQGGDPADVVFRMSRPLTLGQSG</sequence>